<dbReference type="EMBL" id="KZ826351">
    <property type="protein sequence ID" value="PYI06176.1"/>
    <property type="molecule type" value="Genomic_DNA"/>
</dbReference>
<reference evidence="1 2" key="1">
    <citation type="submission" date="2018-02" db="EMBL/GenBank/DDBJ databases">
        <title>The genomes of Aspergillus section Nigri reveals drivers in fungal speciation.</title>
        <authorList>
            <consortium name="DOE Joint Genome Institute"/>
            <person name="Vesth T.C."/>
            <person name="Nybo J."/>
            <person name="Theobald S."/>
            <person name="Brandl J."/>
            <person name="Frisvad J.C."/>
            <person name="Nielsen K.F."/>
            <person name="Lyhne E.K."/>
            <person name="Kogle M.E."/>
            <person name="Kuo A."/>
            <person name="Riley R."/>
            <person name="Clum A."/>
            <person name="Nolan M."/>
            <person name="Lipzen A."/>
            <person name="Salamov A."/>
            <person name="Henrissat B."/>
            <person name="Wiebenga A."/>
            <person name="De vries R.P."/>
            <person name="Grigoriev I.V."/>
            <person name="Mortensen U.H."/>
            <person name="Andersen M.R."/>
            <person name="Baker S.E."/>
        </authorList>
    </citation>
    <scope>NUCLEOTIDE SEQUENCE [LARGE SCALE GENOMIC DNA]</scope>
    <source>
        <strain evidence="1 2">CBS 121057</strain>
    </source>
</reference>
<dbReference type="AlphaFoldDB" id="A0A319E7X3"/>
<dbReference type="OrthoDB" id="61900at2759"/>
<organism evidence="1 2">
    <name type="scientific">Aspergillus sclerotiicarbonarius (strain CBS 121057 / IBT 28362)</name>
    <dbReference type="NCBI Taxonomy" id="1448318"/>
    <lineage>
        <taxon>Eukaryota</taxon>
        <taxon>Fungi</taxon>
        <taxon>Dikarya</taxon>
        <taxon>Ascomycota</taxon>
        <taxon>Pezizomycotina</taxon>
        <taxon>Eurotiomycetes</taxon>
        <taxon>Eurotiomycetidae</taxon>
        <taxon>Eurotiales</taxon>
        <taxon>Aspergillaceae</taxon>
        <taxon>Aspergillus</taxon>
        <taxon>Aspergillus subgen. Circumdati</taxon>
    </lineage>
</organism>
<evidence type="ECO:0000313" key="2">
    <source>
        <dbReference type="Proteomes" id="UP000248423"/>
    </source>
</evidence>
<dbReference type="Proteomes" id="UP000248423">
    <property type="component" value="Unassembled WGS sequence"/>
</dbReference>
<name>A0A319E7X3_ASPSB</name>
<dbReference type="STRING" id="1448318.A0A319E7X3"/>
<gene>
    <name evidence="1" type="ORF">BO78DRAFT_429871</name>
</gene>
<proteinExistence type="predicted"/>
<evidence type="ECO:0000313" key="1">
    <source>
        <dbReference type="EMBL" id="PYI06176.1"/>
    </source>
</evidence>
<sequence>MPGNVAIDARDVQNLVNGDIHGDQVGRDKFGGDHVSGNKVTIQIHNTVIDTETMKPLGIIDSDGMISEDLRRICDLVSSMIFADLQRNPQDPQYPAVLHLRETRIALEEFHTLRYTGVLDTRKSGCEMRFSDIIPLIPASPLPEPNTTLRFYTSMRNIRHGPGVSKIKTIPDFGKLKRWLANCPSGLVFVKGVYSTRHLLRDFAADVITMLIQQKLRLIWLLQPKGIEFQDFDTVEVVKQLVFQIMQLNHTPVDERRAAHTTARFREARTVDDWFGLLGCILVGIEQIYIVVDLEALGVQKQKYNWTHRFSELFHELQTRGISTIIKVILMSHRRYPKVGARLECDFVYDISGTVAPRASPVFRSAR</sequence>
<accession>A0A319E7X3</accession>
<protein>
    <submittedName>
        <fullName evidence="1">Uncharacterized protein</fullName>
    </submittedName>
</protein>
<dbReference type="VEuPathDB" id="FungiDB:BO78DRAFT_429871"/>
<keyword evidence="2" id="KW-1185">Reference proteome</keyword>